<dbReference type="SUPFAM" id="SSF56801">
    <property type="entry name" value="Acetyl-CoA synthetase-like"/>
    <property type="match status" value="1"/>
</dbReference>
<proteinExistence type="predicted"/>
<dbReference type="Gene3D" id="3.30.300.30">
    <property type="match status" value="1"/>
</dbReference>
<evidence type="ECO:0000313" key="3">
    <source>
        <dbReference type="EMBL" id="MFC3639340.1"/>
    </source>
</evidence>
<keyword evidence="4" id="KW-1185">Reference proteome</keyword>
<dbReference type="InterPro" id="IPR000873">
    <property type="entry name" value="AMP-dep_synth/lig_dom"/>
</dbReference>
<dbReference type="Pfam" id="PF00501">
    <property type="entry name" value="AMP-binding"/>
    <property type="match status" value="1"/>
</dbReference>
<dbReference type="Gene3D" id="3.40.50.12780">
    <property type="entry name" value="N-terminal domain of ligase-like"/>
    <property type="match status" value="1"/>
</dbReference>
<dbReference type="InterPro" id="IPR045851">
    <property type="entry name" value="AMP-bd_C_sf"/>
</dbReference>
<organism evidence="3 4">
    <name type="scientific">Camelimonas fluminis</name>
    <dbReference type="NCBI Taxonomy" id="1576911"/>
    <lineage>
        <taxon>Bacteria</taxon>
        <taxon>Pseudomonadati</taxon>
        <taxon>Pseudomonadota</taxon>
        <taxon>Alphaproteobacteria</taxon>
        <taxon>Hyphomicrobiales</taxon>
        <taxon>Chelatococcaceae</taxon>
        <taxon>Camelimonas</taxon>
    </lineage>
</organism>
<dbReference type="Pfam" id="PF13193">
    <property type="entry name" value="AMP-binding_C"/>
    <property type="match status" value="1"/>
</dbReference>
<dbReference type="Proteomes" id="UP001595704">
    <property type="component" value="Unassembled WGS sequence"/>
</dbReference>
<evidence type="ECO:0000313" key="4">
    <source>
        <dbReference type="Proteomes" id="UP001595704"/>
    </source>
</evidence>
<accession>A0ABV7UKZ7</accession>
<name>A0ABV7UKZ7_9HYPH</name>
<dbReference type="InterPro" id="IPR020845">
    <property type="entry name" value="AMP-binding_CS"/>
</dbReference>
<dbReference type="PANTHER" id="PTHR43767">
    <property type="entry name" value="LONG-CHAIN-FATTY-ACID--COA LIGASE"/>
    <property type="match status" value="1"/>
</dbReference>
<feature type="domain" description="AMP-dependent synthetase/ligase" evidence="1">
    <location>
        <begin position="19"/>
        <end position="376"/>
    </location>
</feature>
<protein>
    <submittedName>
        <fullName evidence="3">AMP-binding protein</fullName>
    </submittedName>
</protein>
<gene>
    <name evidence="3" type="ORF">ACFONL_18545</name>
</gene>
<evidence type="ECO:0000259" key="2">
    <source>
        <dbReference type="Pfam" id="PF13193"/>
    </source>
</evidence>
<dbReference type="InterPro" id="IPR025110">
    <property type="entry name" value="AMP-bd_C"/>
</dbReference>
<dbReference type="InterPro" id="IPR042099">
    <property type="entry name" value="ANL_N_sf"/>
</dbReference>
<reference evidence="4" key="1">
    <citation type="journal article" date="2019" name="Int. J. Syst. Evol. Microbiol.">
        <title>The Global Catalogue of Microorganisms (GCM) 10K type strain sequencing project: providing services to taxonomists for standard genome sequencing and annotation.</title>
        <authorList>
            <consortium name="The Broad Institute Genomics Platform"/>
            <consortium name="The Broad Institute Genome Sequencing Center for Infectious Disease"/>
            <person name="Wu L."/>
            <person name="Ma J."/>
        </authorList>
    </citation>
    <scope>NUCLEOTIDE SEQUENCE [LARGE SCALE GENOMIC DNA]</scope>
    <source>
        <strain evidence="4">KCTC 42282</strain>
    </source>
</reference>
<comment type="caution">
    <text evidence="3">The sequence shown here is derived from an EMBL/GenBank/DDBJ whole genome shotgun (WGS) entry which is preliminary data.</text>
</comment>
<dbReference type="PANTHER" id="PTHR43767:SF1">
    <property type="entry name" value="NONRIBOSOMAL PEPTIDE SYNTHASE PES1 (EUROFUNG)-RELATED"/>
    <property type="match status" value="1"/>
</dbReference>
<dbReference type="InterPro" id="IPR050237">
    <property type="entry name" value="ATP-dep_AMP-bd_enzyme"/>
</dbReference>
<feature type="domain" description="AMP-binding enzyme C-terminal" evidence="2">
    <location>
        <begin position="427"/>
        <end position="502"/>
    </location>
</feature>
<dbReference type="EMBL" id="JBHRYC010000093">
    <property type="protein sequence ID" value="MFC3639340.1"/>
    <property type="molecule type" value="Genomic_DNA"/>
</dbReference>
<evidence type="ECO:0000259" key="1">
    <source>
        <dbReference type="Pfam" id="PF00501"/>
    </source>
</evidence>
<sequence length="535" mass="58524">MSTDTGVYPREQCVLRYLLEARAAATPDKTYVALQDGSTLSYGDFHARVRAAASGLARLGVAQGDHVVVWLPTGLEGLTTWFAINYLGAVYVPLNIAYRGGILEHALNLSDAKLAVIHGDLASRLTEIPLASLRDVVVLHDRGVQIAGLATHPFSLLEHGEGRLPELAAPIEPWDTHAIIFTSGTTGPSKGVLQSYMHLYNYTMGYTLATAADRFLVSLPLFHVGGTSPRMVMLTRGGSIALMEAFSTDSFWEVVHRTQSTTTILLGVMASFLNKLPAPPDGIGKCLKWVSVVPLDEEAIAFGKRFNITIKTGFNMTEAPSPLVSEPNPTAIGSAGRPRAGIECRIVDAHDCEVAVGDIGELIVSSDRPWALNHGYYKNPQATVEAWRNGWFHTGDGFRRDEQGNYYFVDRIKDAIRRRGENISSFEVEAEVLKHPMIREAAAVAVKSDVAEDEVMVAVSLAPGAEFDPAELIHFLQPRMAHFMIPRYVRVLPDLPKTPTSKVQKHLLRSAGVTPDAWDREAAGIRIRRERLGDG</sequence>
<dbReference type="PROSITE" id="PS00455">
    <property type="entry name" value="AMP_BINDING"/>
    <property type="match status" value="1"/>
</dbReference>
<dbReference type="RefSeq" id="WP_191319362.1">
    <property type="nucleotide sequence ID" value="NZ_BNCG01000007.1"/>
</dbReference>